<proteinExistence type="predicted"/>
<name>A0A1I5V4R0_9BACT</name>
<dbReference type="Proteomes" id="UP000199306">
    <property type="component" value="Unassembled WGS sequence"/>
</dbReference>
<feature type="compositionally biased region" description="Polar residues" evidence="1">
    <location>
        <begin position="101"/>
        <end position="110"/>
    </location>
</feature>
<protein>
    <submittedName>
        <fullName evidence="2">RHS repeat-associated core domain-containing protein</fullName>
    </submittedName>
</protein>
<evidence type="ECO:0000313" key="3">
    <source>
        <dbReference type="Proteomes" id="UP000199306"/>
    </source>
</evidence>
<keyword evidence="3" id="KW-1185">Reference proteome</keyword>
<dbReference type="AlphaFoldDB" id="A0A1I5V4R0"/>
<dbReference type="PANTHER" id="PTHR32305:SF15">
    <property type="entry name" value="PROTEIN RHSA-RELATED"/>
    <property type="match status" value="1"/>
</dbReference>
<dbReference type="STRING" id="1079859.SAMN04515674_108194"/>
<dbReference type="InterPro" id="IPR050708">
    <property type="entry name" value="T6SS_VgrG/RHS"/>
</dbReference>
<evidence type="ECO:0000256" key="1">
    <source>
        <dbReference type="SAM" id="MobiDB-lite"/>
    </source>
</evidence>
<dbReference type="RefSeq" id="WP_143095241.1">
    <property type="nucleotide sequence ID" value="NZ_FOXH01000008.1"/>
</dbReference>
<dbReference type="NCBIfam" id="TIGR03696">
    <property type="entry name" value="Rhs_assc_core"/>
    <property type="match status" value="1"/>
</dbReference>
<dbReference type="Gene3D" id="2.180.10.10">
    <property type="entry name" value="RHS repeat-associated core"/>
    <property type="match status" value="1"/>
</dbReference>
<organism evidence="2 3">
    <name type="scientific">Pseudarcicella hirudinis</name>
    <dbReference type="NCBI Taxonomy" id="1079859"/>
    <lineage>
        <taxon>Bacteria</taxon>
        <taxon>Pseudomonadati</taxon>
        <taxon>Bacteroidota</taxon>
        <taxon>Cytophagia</taxon>
        <taxon>Cytophagales</taxon>
        <taxon>Flectobacillaceae</taxon>
        <taxon>Pseudarcicella</taxon>
    </lineage>
</organism>
<reference evidence="2 3" key="1">
    <citation type="submission" date="2016-10" db="EMBL/GenBank/DDBJ databases">
        <authorList>
            <person name="de Groot N.N."/>
        </authorList>
    </citation>
    <scope>NUCLEOTIDE SEQUENCE [LARGE SCALE GENOMIC DNA]</scope>
    <source>
        <strain evidence="3">E92,LMG 26720,CCM 7988</strain>
    </source>
</reference>
<dbReference type="PANTHER" id="PTHR32305">
    <property type="match status" value="1"/>
</dbReference>
<feature type="compositionally biased region" description="Basic and acidic residues" evidence="1">
    <location>
        <begin position="113"/>
        <end position="124"/>
    </location>
</feature>
<accession>A0A1I5V4R0</accession>
<dbReference type="EMBL" id="FOXH01000008">
    <property type="protein sequence ID" value="SFQ02362.1"/>
    <property type="molecule type" value="Genomic_DNA"/>
</dbReference>
<dbReference type="InterPro" id="IPR022385">
    <property type="entry name" value="Rhs_assc_core"/>
</dbReference>
<feature type="region of interest" description="Disordered" evidence="1">
    <location>
        <begin position="97"/>
        <end position="131"/>
    </location>
</feature>
<dbReference type="OrthoDB" id="667524at2"/>
<gene>
    <name evidence="2" type="ORF">SAMN04515674_108194</name>
</gene>
<feature type="non-terminal residue" evidence="2">
    <location>
        <position position="1"/>
    </location>
</feature>
<sequence length="305" mass="34012">IKGPGSNDRLYNGKESDSETSWLDYGARQYDSSLGRWMVIDPLAEEFEHLTPYNYGENNPILMIDPDGMASKYNWETGKYEDNGKEVSWKNVQQEYGIGQNGNNSEQNNCCPDDDKTKKTEEPKTASGLSEDSGWRYVPVVGSGADAIDAFDRGDTWTGIGHTALAISDVFLVKALVMGVGKAVFKAGVKGGIRRYFGVGMSHEYGTTVSRLKRLGIDMTGSKHHWLISQELMAQHTWLKPIGNQAWNLTRFSTHASHMRWAHGTSYGLQSSIPGWQAMYIFSSTPNYFKFGLLPQTMRLGNGKK</sequence>
<evidence type="ECO:0000313" key="2">
    <source>
        <dbReference type="EMBL" id="SFQ02362.1"/>
    </source>
</evidence>